<evidence type="ECO:0000313" key="2">
    <source>
        <dbReference type="Proteomes" id="UP000293764"/>
    </source>
</evidence>
<sequence length="194" mass="21912">MAPTSDELLASLPETFRSSEALDHVSERQFRRLKDEGRIAALSRGLYRKSDWLGDEDLIEIAAKSPQATLCLRSALARHELIDDIPVEIDIAIPRGSWTPQTAAPVRWRHFDPDTFSIGRRQLNTDGGRNIGLYSAERSIIDAFRMRQLEGPDLANEALKRWLRRGGQPSELLALAKSFPRARTALRKTLEILL</sequence>
<dbReference type="EMBL" id="SDWW01000025">
    <property type="protein sequence ID" value="RYV50853.1"/>
    <property type="molecule type" value="Genomic_DNA"/>
</dbReference>
<reference evidence="1 2" key="1">
    <citation type="submission" date="2019-01" db="EMBL/GenBank/DDBJ databases">
        <title>Novel species of Cellulomonas.</title>
        <authorList>
            <person name="Liu Q."/>
            <person name="Xin Y.-H."/>
        </authorList>
    </citation>
    <scope>NUCLEOTIDE SEQUENCE [LARGE SCALE GENOMIC DNA]</scope>
    <source>
        <strain evidence="1 2">HLT2-17</strain>
    </source>
</reference>
<name>A0A4Q5N0V0_9MICO</name>
<protein>
    <recommendedName>
        <fullName evidence="3">Transcriptional regulator, AbiEi antitoxin, Type IV TA system</fullName>
    </recommendedName>
</protein>
<evidence type="ECO:0008006" key="3">
    <source>
        <dbReference type="Google" id="ProtNLM"/>
    </source>
</evidence>
<dbReference type="Proteomes" id="UP000293764">
    <property type="component" value="Unassembled WGS sequence"/>
</dbReference>
<gene>
    <name evidence="1" type="ORF">EUA98_11310</name>
</gene>
<dbReference type="AlphaFoldDB" id="A0A4Q5N0V0"/>
<dbReference type="RefSeq" id="WP_130102794.1">
    <property type="nucleotide sequence ID" value="NZ_SDWW01000025.1"/>
</dbReference>
<evidence type="ECO:0000313" key="1">
    <source>
        <dbReference type="EMBL" id="RYV50853.1"/>
    </source>
</evidence>
<proteinExistence type="predicted"/>
<dbReference type="OrthoDB" id="9789781at2"/>
<accession>A0A4Q5N0V0</accession>
<organism evidence="1 2">
    <name type="scientific">Pengzhenrongella frigida</name>
    <dbReference type="NCBI Taxonomy" id="1259133"/>
    <lineage>
        <taxon>Bacteria</taxon>
        <taxon>Bacillati</taxon>
        <taxon>Actinomycetota</taxon>
        <taxon>Actinomycetes</taxon>
        <taxon>Micrococcales</taxon>
        <taxon>Pengzhenrongella</taxon>
    </lineage>
</organism>
<keyword evidence="2" id="KW-1185">Reference proteome</keyword>
<comment type="caution">
    <text evidence="1">The sequence shown here is derived from an EMBL/GenBank/DDBJ whole genome shotgun (WGS) entry which is preliminary data.</text>
</comment>